<evidence type="ECO:0000313" key="1">
    <source>
        <dbReference type="EMBL" id="GHF00476.1"/>
    </source>
</evidence>
<dbReference type="Proteomes" id="UP000608024">
    <property type="component" value="Unassembled WGS sequence"/>
</dbReference>
<organism evidence="1 2">
    <name type="scientific">Streptomyces longispororuber</name>
    <dbReference type="NCBI Taxonomy" id="68230"/>
    <lineage>
        <taxon>Bacteria</taxon>
        <taxon>Bacillati</taxon>
        <taxon>Actinomycetota</taxon>
        <taxon>Actinomycetes</taxon>
        <taxon>Kitasatosporales</taxon>
        <taxon>Streptomycetaceae</taxon>
        <taxon>Streptomyces</taxon>
    </lineage>
</organism>
<reference evidence="1" key="1">
    <citation type="journal article" date="2014" name="Int. J. Syst. Evol. Microbiol.">
        <title>Complete genome sequence of Corynebacterium casei LMG S-19264T (=DSM 44701T), isolated from a smear-ripened cheese.</title>
        <authorList>
            <consortium name="US DOE Joint Genome Institute (JGI-PGF)"/>
            <person name="Walter F."/>
            <person name="Albersmeier A."/>
            <person name="Kalinowski J."/>
            <person name="Ruckert C."/>
        </authorList>
    </citation>
    <scope>NUCLEOTIDE SEQUENCE</scope>
    <source>
        <strain evidence="1">JCM 4784</strain>
    </source>
</reference>
<dbReference type="EMBL" id="BNBT01000268">
    <property type="protein sequence ID" value="GHF00476.1"/>
    <property type="molecule type" value="Genomic_DNA"/>
</dbReference>
<accession>A0A919ADM7</accession>
<comment type="caution">
    <text evidence="1">The sequence shown here is derived from an EMBL/GenBank/DDBJ whole genome shotgun (WGS) entry which is preliminary data.</text>
</comment>
<evidence type="ECO:0000313" key="2">
    <source>
        <dbReference type="Proteomes" id="UP000608024"/>
    </source>
</evidence>
<gene>
    <name evidence="1" type="ORF">GCM10018785_74500</name>
</gene>
<protein>
    <submittedName>
        <fullName evidence="1">Uncharacterized protein</fullName>
    </submittedName>
</protein>
<keyword evidence="2" id="KW-1185">Reference proteome</keyword>
<name>A0A919ADM7_9ACTN</name>
<sequence length="106" mass="10866">MAVPVTASAEAREKCASTVITRALCSTRSAYVSTVKGGPFAVRADTGRPEVIFLPGLSRYRGRVRIGHSTDTGSRRGGCGAAGSRARCAAEPLARCGRAVGVRGSG</sequence>
<proteinExistence type="predicted"/>
<dbReference type="AlphaFoldDB" id="A0A919ADM7"/>
<reference evidence="1" key="2">
    <citation type="submission" date="2020-09" db="EMBL/GenBank/DDBJ databases">
        <authorList>
            <person name="Sun Q."/>
            <person name="Ohkuma M."/>
        </authorList>
    </citation>
    <scope>NUCLEOTIDE SEQUENCE</scope>
    <source>
        <strain evidence="1">JCM 4784</strain>
    </source>
</reference>